<gene>
    <name evidence="1" type="ORF">HNQ94_001227</name>
</gene>
<evidence type="ECO:0000313" key="1">
    <source>
        <dbReference type="EMBL" id="MBB6452781.1"/>
    </source>
</evidence>
<keyword evidence="2" id="KW-1185">Reference proteome</keyword>
<reference evidence="1 2" key="1">
    <citation type="submission" date="2020-08" db="EMBL/GenBank/DDBJ databases">
        <title>Genomic Encyclopedia of Type Strains, Phase IV (KMG-IV): sequencing the most valuable type-strain genomes for metagenomic binning, comparative biology and taxonomic classification.</title>
        <authorList>
            <person name="Goeker M."/>
        </authorList>
    </citation>
    <scope>NUCLEOTIDE SEQUENCE [LARGE SCALE GENOMIC DNA]</scope>
    <source>
        <strain evidence="1 2">DSM 19612</strain>
    </source>
</reference>
<accession>A0A841PZG2</accession>
<dbReference type="RefSeq" id="WP_174495332.1">
    <property type="nucleotide sequence ID" value="NZ_CADDWK010000003.1"/>
</dbReference>
<dbReference type="EMBL" id="JACHGH010000003">
    <property type="protein sequence ID" value="MBB6452781.1"/>
    <property type="molecule type" value="Genomic_DNA"/>
</dbReference>
<sequence length="58" mass="6484">MSKILLCRDVGFDCDAICRGNTDEEILSQAAQHAQQEHGIQDLTDEIVNKVRGAIREE</sequence>
<dbReference type="Pfam" id="PF06348">
    <property type="entry name" value="DUF1059"/>
    <property type="match status" value="1"/>
</dbReference>
<organism evidence="1 2">
    <name type="scientific">Salirhabdus euzebyi</name>
    <dbReference type="NCBI Taxonomy" id="394506"/>
    <lineage>
        <taxon>Bacteria</taxon>
        <taxon>Bacillati</taxon>
        <taxon>Bacillota</taxon>
        <taxon>Bacilli</taxon>
        <taxon>Bacillales</taxon>
        <taxon>Bacillaceae</taxon>
        <taxon>Salirhabdus</taxon>
    </lineage>
</organism>
<dbReference type="Proteomes" id="UP000581688">
    <property type="component" value="Unassembled WGS sequence"/>
</dbReference>
<evidence type="ECO:0000313" key="2">
    <source>
        <dbReference type="Proteomes" id="UP000581688"/>
    </source>
</evidence>
<proteinExistence type="predicted"/>
<dbReference type="AlphaFoldDB" id="A0A841PZG2"/>
<protein>
    <submittedName>
        <fullName evidence="1">Putative small metal-binding protein</fullName>
    </submittedName>
</protein>
<name>A0A841PZG2_9BACI</name>
<dbReference type="InterPro" id="IPR009409">
    <property type="entry name" value="DUF1059"/>
</dbReference>
<comment type="caution">
    <text evidence="1">The sequence shown here is derived from an EMBL/GenBank/DDBJ whole genome shotgun (WGS) entry which is preliminary data.</text>
</comment>